<comment type="caution">
    <text evidence="2">The sequence shown here is derived from an EMBL/GenBank/DDBJ whole genome shotgun (WGS) entry which is preliminary data.</text>
</comment>
<evidence type="ECO:0000256" key="1">
    <source>
        <dbReference type="SAM" id="MobiDB-lite"/>
    </source>
</evidence>
<keyword evidence="3" id="KW-1185">Reference proteome</keyword>
<evidence type="ECO:0000313" key="2">
    <source>
        <dbReference type="EMBL" id="KAJ0395253.1"/>
    </source>
</evidence>
<organism evidence="2 3">
    <name type="scientific">Pythium insidiosum</name>
    <name type="common">Pythiosis disease agent</name>
    <dbReference type="NCBI Taxonomy" id="114742"/>
    <lineage>
        <taxon>Eukaryota</taxon>
        <taxon>Sar</taxon>
        <taxon>Stramenopiles</taxon>
        <taxon>Oomycota</taxon>
        <taxon>Peronosporomycetes</taxon>
        <taxon>Pythiales</taxon>
        <taxon>Pythiaceae</taxon>
        <taxon>Pythium</taxon>
    </lineage>
</organism>
<dbReference type="EMBL" id="JAKCXM010000355">
    <property type="protein sequence ID" value="KAJ0395253.1"/>
    <property type="molecule type" value="Genomic_DNA"/>
</dbReference>
<sequence>MSAPSREILPRGKSRGRSAKLPKMNNSERGKYYRRKYKEYEQGLETSVTQLRKQVRDLQLLMQIREELSYRMSIASCEAIVSSVFQYFLRGCSESPVVVMKGDLHTQYSRAMIENLFPHLFRNEQLLVLLLDKNVTYPCTYHFYFTANGAFHSKLVEADFVHGLQQVLGRLEDVMWLLNGSHRPI</sequence>
<feature type="region of interest" description="Disordered" evidence="1">
    <location>
        <begin position="1"/>
        <end position="26"/>
    </location>
</feature>
<evidence type="ECO:0000313" key="3">
    <source>
        <dbReference type="Proteomes" id="UP001209570"/>
    </source>
</evidence>
<reference evidence="2" key="1">
    <citation type="submission" date="2021-12" db="EMBL/GenBank/DDBJ databases">
        <title>Prjna785345.</title>
        <authorList>
            <person name="Rujirawat T."/>
            <person name="Krajaejun T."/>
        </authorList>
    </citation>
    <scope>NUCLEOTIDE SEQUENCE</scope>
    <source>
        <strain evidence="2">Pi057C3</strain>
    </source>
</reference>
<dbReference type="AlphaFoldDB" id="A0AAD5Q3L8"/>
<accession>A0AAD5Q3L8</accession>
<name>A0AAD5Q3L8_PYTIN</name>
<gene>
    <name evidence="2" type="ORF">P43SY_005664</name>
</gene>
<protein>
    <submittedName>
        <fullName evidence="2">Uncharacterized protein</fullName>
    </submittedName>
</protein>
<dbReference type="Proteomes" id="UP001209570">
    <property type="component" value="Unassembled WGS sequence"/>
</dbReference>
<proteinExistence type="predicted"/>